<evidence type="ECO:0000313" key="5">
    <source>
        <dbReference type="EMBL" id="MFD2113869.1"/>
    </source>
</evidence>
<comment type="similarity">
    <text evidence="1">Belongs to the EndA/NucM nuclease family.</text>
</comment>
<name>A0ABW4YEG4_9GAMM</name>
<dbReference type="PANTHER" id="PTHR33607:SF2">
    <property type="entry name" value="ENDONUCLEASE-1"/>
    <property type="match status" value="1"/>
</dbReference>
<keyword evidence="5" id="KW-0255">Endonuclease</keyword>
<reference evidence="6" key="1">
    <citation type="journal article" date="2019" name="Int. J. Syst. Evol. Microbiol.">
        <title>The Global Catalogue of Microorganisms (GCM) 10K type strain sequencing project: providing services to taxonomists for standard genome sequencing and annotation.</title>
        <authorList>
            <consortium name="The Broad Institute Genomics Platform"/>
            <consortium name="The Broad Institute Genome Sequencing Center for Infectious Disease"/>
            <person name="Wu L."/>
            <person name="Ma J."/>
        </authorList>
    </citation>
    <scope>NUCLEOTIDE SEQUENCE [LARGE SCALE GENOMIC DNA]</scope>
    <source>
        <strain evidence="6">KACC 12597</strain>
    </source>
</reference>
<comment type="caution">
    <text evidence="5">The sequence shown here is derived from an EMBL/GenBank/DDBJ whole genome shotgun (WGS) entry which is preliminary data.</text>
</comment>
<dbReference type="PANTHER" id="PTHR33607">
    <property type="entry name" value="ENDONUCLEASE-1"/>
    <property type="match status" value="1"/>
</dbReference>
<evidence type="ECO:0000313" key="6">
    <source>
        <dbReference type="Proteomes" id="UP001597337"/>
    </source>
</evidence>
<keyword evidence="2" id="KW-0540">Nuclease</keyword>
<keyword evidence="6" id="KW-1185">Reference proteome</keyword>
<evidence type="ECO:0000256" key="2">
    <source>
        <dbReference type="ARBA" id="ARBA00022722"/>
    </source>
</evidence>
<dbReference type="InterPro" id="IPR044925">
    <property type="entry name" value="His-Me_finger_sf"/>
</dbReference>
<dbReference type="RefSeq" id="WP_386028703.1">
    <property type="nucleotide sequence ID" value="NZ_JBHUHX010000059.1"/>
</dbReference>
<accession>A0ABW4YEG4</accession>
<dbReference type="SUPFAM" id="SSF54060">
    <property type="entry name" value="His-Me finger endonucleases"/>
    <property type="match status" value="1"/>
</dbReference>
<dbReference type="Proteomes" id="UP001597337">
    <property type="component" value="Unassembled WGS sequence"/>
</dbReference>
<evidence type="ECO:0000256" key="1">
    <source>
        <dbReference type="ARBA" id="ARBA00006429"/>
    </source>
</evidence>
<proteinExistence type="inferred from homology"/>
<dbReference type="GO" id="GO:0004519">
    <property type="term" value="F:endonuclease activity"/>
    <property type="evidence" value="ECO:0007669"/>
    <property type="project" value="UniProtKB-KW"/>
</dbReference>
<feature type="compositionally biased region" description="Basic residues" evidence="4">
    <location>
        <begin position="1"/>
        <end position="16"/>
    </location>
</feature>
<evidence type="ECO:0000256" key="3">
    <source>
        <dbReference type="ARBA" id="ARBA00022801"/>
    </source>
</evidence>
<feature type="region of interest" description="Disordered" evidence="4">
    <location>
        <begin position="1"/>
        <end position="22"/>
    </location>
</feature>
<protein>
    <submittedName>
        <fullName evidence="5">Endonuclease</fullName>
    </submittedName>
</protein>
<gene>
    <name evidence="5" type="ORF">ACFSJC_18635</name>
</gene>
<dbReference type="Pfam" id="PF04231">
    <property type="entry name" value="Endonuclease_1"/>
    <property type="match status" value="1"/>
</dbReference>
<dbReference type="InterPro" id="IPR007346">
    <property type="entry name" value="Endonuclease-I"/>
</dbReference>
<sequence length="357" mass="39865">MARAPKKSSKKPRSTAKSRSNTPIWLPSKLKTWLLKLRGLAIALGAIGLVSTLPQTIVEKLPESAQQAVSITVDIRTLLGEIASDTGGWLGDLLGSRAPSLSGDMLSLIQSLPLDPKRWLPQNGDTIQPDASRLPQVAGSFAGAKKLLYDQVYSDHRKTFYCGCRYDDKRQIELGSCGLTGLTSSRAQRVEAEHVFPAAQFGNMRKCWRQPEAFPDCVTSGGRTLSGRQCCERTDPVFEAAHNDLFNLYPADGYINGQRSNFNWGMVGGGERFGDCDIRIDASQRRVQPPQNVRGDIARTMFYMRDTYGFRLSRQDEQLYTAWNNSDPPDAWEIEREKRIRRIQGVGNTYVADYKPL</sequence>
<evidence type="ECO:0000256" key="4">
    <source>
        <dbReference type="SAM" id="MobiDB-lite"/>
    </source>
</evidence>
<dbReference type="EMBL" id="JBHUHX010000059">
    <property type="protein sequence ID" value="MFD2113869.1"/>
    <property type="molecule type" value="Genomic_DNA"/>
</dbReference>
<organism evidence="5 6">
    <name type="scientific">Thiorhodococcus fuscus</name>
    <dbReference type="NCBI Taxonomy" id="527200"/>
    <lineage>
        <taxon>Bacteria</taxon>
        <taxon>Pseudomonadati</taxon>
        <taxon>Pseudomonadota</taxon>
        <taxon>Gammaproteobacteria</taxon>
        <taxon>Chromatiales</taxon>
        <taxon>Chromatiaceae</taxon>
        <taxon>Thiorhodococcus</taxon>
    </lineage>
</organism>
<keyword evidence="3" id="KW-0378">Hydrolase</keyword>